<keyword evidence="8" id="KW-0808">Transferase</keyword>
<evidence type="ECO:0000256" key="1">
    <source>
        <dbReference type="ARBA" id="ARBA00004141"/>
    </source>
</evidence>
<evidence type="ECO:0000256" key="12">
    <source>
        <dbReference type="ARBA" id="ARBA00031017"/>
    </source>
</evidence>
<evidence type="ECO:0000256" key="2">
    <source>
        <dbReference type="ARBA" id="ARBA00004760"/>
    </source>
</evidence>
<evidence type="ECO:0000313" key="18">
    <source>
        <dbReference type="Proteomes" id="UP001303473"/>
    </source>
</evidence>
<evidence type="ECO:0000256" key="5">
    <source>
        <dbReference type="ARBA" id="ARBA00012699"/>
    </source>
</evidence>
<keyword evidence="9 16" id="KW-0812">Transmembrane</keyword>
<evidence type="ECO:0000256" key="11">
    <source>
        <dbReference type="ARBA" id="ARBA00023136"/>
    </source>
</evidence>
<comment type="subcellular location">
    <subcellularLocation>
        <location evidence="1">Membrane</location>
        <topology evidence="1">Multi-pass membrane protein</topology>
    </subcellularLocation>
</comment>
<dbReference type="GO" id="GO:0006679">
    <property type="term" value="P:glucosylceramide biosynthetic process"/>
    <property type="evidence" value="ECO:0007669"/>
    <property type="project" value="TreeGrafter"/>
</dbReference>
<dbReference type="Pfam" id="PF13506">
    <property type="entry name" value="Glyco_transf_21"/>
    <property type="match status" value="1"/>
</dbReference>
<dbReference type="EMBL" id="MU853773">
    <property type="protein sequence ID" value="KAK3942485.1"/>
    <property type="molecule type" value="Genomic_DNA"/>
</dbReference>
<evidence type="ECO:0000256" key="14">
    <source>
        <dbReference type="ARBA" id="ARBA00032575"/>
    </source>
</evidence>
<dbReference type="InterPro" id="IPR025993">
    <property type="entry name" value="Ceramide_glucosylTrfase"/>
</dbReference>
<evidence type="ECO:0000256" key="4">
    <source>
        <dbReference type="ARBA" id="ARBA00006739"/>
    </source>
</evidence>
<name>A0AAN6S6R4_9PEZI</name>
<comment type="caution">
    <text evidence="17">The sequence shown here is derived from an EMBL/GenBank/DDBJ whole genome shotgun (WGS) entry which is preliminary data.</text>
</comment>
<comment type="pathway">
    <text evidence="2">Lipid metabolism; sphingolipid metabolism.</text>
</comment>
<dbReference type="PANTHER" id="PTHR12726:SF0">
    <property type="entry name" value="CERAMIDE GLUCOSYLTRANSFERASE"/>
    <property type="match status" value="1"/>
</dbReference>
<dbReference type="Gene3D" id="3.90.550.10">
    <property type="entry name" value="Spore Coat Polysaccharide Biosynthesis Protein SpsA, Chain A"/>
    <property type="match status" value="1"/>
</dbReference>
<keyword evidence="11 16" id="KW-0472">Membrane</keyword>
<dbReference type="PANTHER" id="PTHR12726">
    <property type="entry name" value="CERAMIDE GLUCOSYLTRANSFERASE"/>
    <property type="match status" value="1"/>
</dbReference>
<keyword evidence="10 16" id="KW-1133">Transmembrane helix</keyword>
<reference evidence="18" key="1">
    <citation type="journal article" date="2023" name="Mol. Phylogenet. Evol.">
        <title>Genome-scale phylogeny and comparative genomics of the fungal order Sordariales.</title>
        <authorList>
            <person name="Hensen N."/>
            <person name="Bonometti L."/>
            <person name="Westerberg I."/>
            <person name="Brannstrom I.O."/>
            <person name="Guillou S."/>
            <person name="Cros-Aarteil S."/>
            <person name="Calhoun S."/>
            <person name="Haridas S."/>
            <person name="Kuo A."/>
            <person name="Mondo S."/>
            <person name="Pangilinan J."/>
            <person name="Riley R."/>
            <person name="LaButti K."/>
            <person name="Andreopoulos B."/>
            <person name="Lipzen A."/>
            <person name="Chen C."/>
            <person name="Yan M."/>
            <person name="Daum C."/>
            <person name="Ng V."/>
            <person name="Clum A."/>
            <person name="Steindorff A."/>
            <person name="Ohm R.A."/>
            <person name="Martin F."/>
            <person name="Silar P."/>
            <person name="Natvig D.O."/>
            <person name="Lalanne C."/>
            <person name="Gautier V."/>
            <person name="Ament-Velasquez S.L."/>
            <person name="Kruys A."/>
            <person name="Hutchinson M.I."/>
            <person name="Powell A.J."/>
            <person name="Barry K."/>
            <person name="Miller A.N."/>
            <person name="Grigoriev I.V."/>
            <person name="Debuchy R."/>
            <person name="Gladieux P."/>
            <person name="Hiltunen Thoren M."/>
            <person name="Johannesson H."/>
        </authorList>
    </citation>
    <scope>NUCLEOTIDE SEQUENCE [LARGE SCALE GENOMIC DNA]</scope>
    <source>
        <strain evidence="18">CBS 340.73</strain>
    </source>
</reference>
<evidence type="ECO:0000256" key="13">
    <source>
        <dbReference type="ARBA" id="ARBA00031543"/>
    </source>
</evidence>
<dbReference type="AlphaFoldDB" id="A0AAN6S6R4"/>
<keyword evidence="7" id="KW-0328">Glycosyltransferase</keyword>
<dbReference type="Proteomes" id="UP001303473">
    <property type="component" value="Unassembled WGS sequence"/>
</dbReference>
<comment type="pathway">
    <text evidence="3">Sphingolipid metabolism.</text>
</comment>
<sequence>MQAEDAAMSLILQGLAFVCIGWCCIVFTVQFIGLYKLFRYHSKPPAKPISPSLPKNEVPHVTIIRPVKGVEVGLYECLASTFQQTYPTEKLTIYLCVSSRDDPAYPVLQQILLDFHGFDAKVMVEEDDPLLHGAKGHVNNLGPNPKIRNISRAYREAKGDAIWIVDCNVWVSKGAAGRMVDKLHGFRPKGVRTAPYKLVHQLPVVVDIEPQQTEGEAETLLSSGKSAQHASTSILNNGGRLEELFLATTHAKFYSAINTVGIAPCIIGKSTMFRKSHLERFTDPSENPLLSASDASRGKGIDFFSSYICEDHLIGDLLWRSKAPGFRNHALVFGDLAIQPMSGMSVAAYIARRVRWLRVRKWTVLVATLVEPGVESLVCCLYMSFAFTTLPWFHDTFGLPQTWGAMGAVWIFSVTIWLLIDRRVSCMLHRLRSVEVDEDTPYFVRGTVRQGGLAQRPFLEWLTAWLGREFLALPIWVTAVLLGTTVRWRGREFKVRMDMGVVEIEDGKGKSQPQRPATKPIEAYTSRSRSKDRVD</sequence>
<dbReference type="EC" id="2.4.1.80" evidence="5"/>
<feature type="transmembrane region" description="Helical" evidence="16">
    <location>
        <begin position="402"/>
        <end position="420"/>
    </location>
</feature>
<keyword evidence="18" id="KW-1185">Reference proteome</keyword>
<dbReference type="GO" id="GO:0008120">
    <property type="term" value="F:ceramide glucosyltransferase activity"/>
    <property type="evidence" value="ECO:0007669"/>
    <property type="project" value="UniProtKB-EC"/>
</dbReference>
<evidence type="ECO:0000256" key="8">
    <source>
        <dbReference type="ARBA" id="ARBA00022679"/>
    </source>
</evidence>
<dbReference type="InterPro" id="IPR029044">
    <property type="entry name" value="Nucleotide-diphossugar_trans"/>
</dbReference>
<evidence type="ECO:0000256" key="6">
    <source>
        <dbReference type="ARBA" id="ARBA00019988"/>
    </source>
</evidence>
<feature type="transmembrane region" description="Helical" evidence="16">
    <location>
        <begin position="6"/>
        <end position="35"/>
    </location>
</feature>
<feature type="region of interest" description="Disordered" evidence="15">
    <location>
        <begin position="505"/>
        <end position="535"/>
    </location>
</feature>
<evidence type="ECO:0000256" key="16">
    <source>
        <dbReference type="SAM" id="Phobius"/>
    </source>
</evidence>
<gene>
    <name evidence="17" type="ORF">QBC46DRAFT_256117</name>
</gene>
<evidence type="ECO:0000256" key="3">
    <source>
        <dbReference type="ARBA" id="ARBA00004991"/>
    </source>
</evidence>
<proteinExistence type="inferred from homology"/>
<evidence type="ECO:0000256" key="10">
    <source>
        <dbReference type="ARBA" id="ARBA00022989"/>
    </source>
</evidence>
<dbReference type="SUPFAM" id="SSF53448">
    <property type="entry name" value="Nucleotide-diphospho-sugar transferases"/>
    <property type="match status" value="1"/>
</dbReference>
<evidence type="ECO:0000256" key="15">
    <source>
        <dbReference type="SAM" id="MobiDB-lite"/>
    </source>
</evidence>
<accession>A0AAN6S6R4</accession>
<protein>
    <recommendedName>
        <fullName evidence="6">Ceramide glucosyltransferase</fullName>
        <ecNumber evidence="5">2.4.1.80</ecNumber>
    </recommendedName>
    <alternativeName>
        <fullName evidence="13">Glucosylceramide synthase</fullName>
    </alternativeName>
    <alternativeName>
        <fullName evidence="14">UDP-glucose ceramide glucosyltransferase</fullName>
    </alternativeName>
    <alternativeName>
        <fullName evidence="12">UDP-glucose:N-acylsphingosine D-glucosyltransferase</fullName>
    </alternativeName>
</protein>
<evidence type="ECO:0000313" key="17">
    <source>
        <dbReference type="EMBL" id="KAK3942485.1"/>
    </source>
</evidence>
<evidence type="ECO:0000256" key="7">
    <source>
        <dbReference type="ARBA" id="ARBA00022676"/>
    </source>
</evidence>
<dbReference type="GO" id="GO:0016020">
    <property type="term" value="C:membrane"/>
    <property type="evidence" value="ECO:0007669"/>
    <property type="project" value="UniProtKB-SubCell"/>
</dbReference>
<organism evidence="17 18">
    <name type="scientific">Diplogelasinospora grovesii</name>
    <dbReference type="NCBI Taxonomy" id="303347"/>
    <lineage>
        <taxon>Eukaryota</taxon>
        <taxon>Fungi</taxon>
        <taxon>Dikarya</taxon>
        <taxon>Ascomycota</taxon>
        <taxon>Pezizomycotina</taxon>
        <taxon>Sordariomycetes</taxon>
        <taxon>Sordariomycetidae</taxon>
        <taxon>Sordariales</taxon>
        <taxon>Diplogelasinosporaceae</taxon>
        <taxon>Diplogelasinospora</taxon>
    </lineage>
</organism>
<evidence type="ECO:0000256" key="9">
    <source>
        <dbReference type="ARBA" id="ARBA00022692"/>
    </source>
</evidence>
<comment type="similarity">
    <text evidence="4">Belongs to the glycosyltransferase 2 family.</text>
</comment>
<feature type="transmembrane region" description="Helical" evidence="16">
    <location>
        <begin position="362"/>
        <end position="390"/>
    </location>
</feature>